<reference evidence="8" key="1">
    <citation type="submission" date="2016-09" db="EMBL/GenBank/DDBJ databases">
        <authorList>
            <person name="Jeantristanb JTB J.-T."/>
            <person name="Ricardo R."/>
        </authorList>
    </citation>
    <scope>NUCLEOTIDE SEQUENCE [LARGE SCALE GENOMIC DNA]</scope>
</reference>
<organism evidence="7 8">
    <name type="scientific">Microbotryum intermedium</name>
    <dbReference type="NCBI Taxonomy" id="269621"/>
    <lineage>
        <taxon>Eukaryota</taxon>
        <taxon>Fungi</taxon>
        <taxon>Dikarya</taxon>
        <taxon>Basidiomycota</taxon>
        <taxon>Pucciniomycotina</taxon>
        <taxon>Microbotryomycetes</taxon>
        <taxon>Microbotryales</taxon>
        <taxon>Microbotryaceae</taxon>
        <taxon>Microbotryum</taxon>
    </lineage>
</organism>
<dbReference type="HAMAP" id="MF_00120">
    <property type="entry name" value="GatA"/>
    <property type="match status" value="1"/>
</dbReference>
<evidence type="ECO:0000256" key="3">
    <source>
        <dbReference type="ARBA" id="ARBA00022840"/>
    </source>
</evidence>
<keyword evidence="3 5" id="KW-0067">ATP-binding</keyword>
<evidence type="ECO:0000256" key="1">
    <source>
        <dbReference type="ARBA" id="ARBA00022598"/>
    </source>
</evidence>
<keyword evidence="2 5" id="KW-0547">Nucleotide-binding</keyword>
<keyword evidence="1 5" id="KW-0436">Ligase</keyword>
<dbReference type="EMBL" id="FMSP01000003">
    <property type="protein sequence ID" value="SCV67986.1"/>
    <property type="molecule type" value="Genomic_DNA"/>
</dbReference>
<evidence type="ECO:0000256" key="5">
    <source>
        <dbReference type="HAMAP-Rule" id="MF_03150"/>
    </source>
</evidence>
<feature type="active site" description="Charge relay system" evidence="5">
    <location>
        <position position="137"/>
    </location>
</feature>
<dbReference type="OrthoDB" id="421993at2759"/>
<dbReference type="SUPFAM" id="SSF75304">
    <property type="entry name" value="Amidase signature (AS) enzymes"/>
    <property type="match status" value="1"/>
</dbReference>
<dbReference type="EC" id="6.3.5.7" evidence="5"/>
<dbReference type="AlphaFoldDB" id="A0A238FA72"/>
<dbReference type="InterPro" id="IPR036928">
    <property type="entry name" value="AS_sf"/>
</dbReference>
<dbReference type="GO" id="GO:0005524">
    <property type="term" value="F:ATP binding"/>
    <property type="evidence" value="ECO:0007669"/>
    <property type="project" value="UniProtKB-KW"/>
</dbReference>
<dbReference type="GO" id="GO:0030956">
    <property type="term" value="C:glutamyl-tRNA(Gln) amidotransferase complex"/>
    <property type="evidence" value="ECO:0007669"/>
    <property type="project" value="UniProtKB-UniRule"/>
</dbReference>
<feature type="active site" description="Acyl-ester intermediate" evidence="5">
    <location>
        <position position="161"/>
    </location>
</feature>
<accession>A0A238FA72</accession>
<evidence type="ECO:0000313" key="8">
    <source>
        <dbReference type="Proteomes" id="UP000198372"/>
    </source>
</evidence>
<keyword evidence="5" id="KW-0496">Mitochondrion</keyword>
<comment type="subcellular location">
    <subcellularLocation>
        <location evidence="5">Mitochondrion</location>
    </subcellularLocation>
</comment>
<dbReference type="Gene3D" id="3.90.1300.10">
    <property type="entry name" value="Amidase signature (AS) domain"/>
    <property type="match status" value="1"/>
</dbReference>
<feature type="active site" description="Charge relay system" evidence="5">
    <location>
        <position position="54"/>
    </location>
</feature>
<dbReference type="PANTHER" id="PTHR11895">
    <property type="entry name" value="TRANSAMIDASE"/>
    <property type="match status" value="1"/>
</dbReference>
<dbReference type="GO" id="GO:0050567">
    <property type="term" value="F:glutaminyl-tRNA synthase (glutamine-hydrolyzing) activity"/>
    <property type="evidence" value="ECO:0007669"/>
    <property type="project" value="UniProtKB-UniRule"/>
</dbReference>
<gene>
    <name evidence="7" type="ORF">BQ2448_107</name>
</gene>
<dbReference type="PANTHER" id="PTHR11895:SF7">
    <property type="entry name" value="GLUTAMYL-TRNA(GLN) AMIDOTRANSFERASE SUBUNIT A, MITOCHONDRIAL"/>
    <property type="match status" value="1"/>
</dbReference>
<dbReference type="GO" id="GO:0005739">
    <property type="term" value="C:mitochondrion"/>
    <property type="evidence" value="ECO:0007669"/>
    <property type="project" value="UniProtKB-SubCell"/>
</dbReference>
<dbReference type="InterPro" id="IPR023631">
    <property type="entry name" value="Amidase_dom"/>
</dbReference>
<protein>
    <recommendedName>
        <fullName evidence="5">Glutamyl-tRNA(Gln) amidotransferase subunit A, mitochondrial</fullName>
        <shortName evidence="5">Glu-AdT subunit A</shortName>
        <ecNumber evidence="5">6.3.5.7</ecNumber>
    </recommendedName>
</protein>
<dbReference type="GO" id="GO:0032543">
    <property type="term" value="P:mitochondrial translation"/>
    <property type="evidence" value="ECO:0007669"/>
    <property type="project" value="UniProtKB-UniRule"/>
</dbReference>
<dbReference type="InterPro" id="IPR000120">
    <property type="entry name" value="Amidase"/>
</dbReference>
<keyword evidence="8" id="KW-1185">Reference proteome</keyword>
<keyword evidence="4 5" id="KW-0648">Protein biosynthesis</keyword>
<evidence type="ECO:0000256" key="4">
    <source>
        <dbReference type="ARBA" id="ARBA00022917"/>
    </source>
</evidence>
<name>A0A238FA72_9BASI</name>
<dbReference type="STRING" id="269621.A0A238FA72"/>
<comment type="catalytic activity">
    <reaction evidence="5">
        <text>L-glutamyl-tRNA(Gln) + L-glutamine + ATP + H2O = L-glutaminyl-tRNA(Gln) + L-glutamate + ADP + phosphate + H(+)</text>
        <dbReference type="Rhea" id="RHEA:17521"/>
        <dbReference type="Rhea" id="RHEA-COMP:9681"/>
        <dbReference type="Rhea" id="RHEA-COMP:9684"/>
        <dbReference type="ChEBI" id="CHEBI:15377"/>
        <dbReference type="ChEBI" id="CHEBI:15378"/>
        <dbReference type="ChEBI" id="CHEBI:29985"/>
        <dbReference type="ChEBI" id="CHEBI:30616"/>
        <dbReference type="ChEBI" id="CHEBI:43474"/>
        <dbReference type="ChEBI" id="CHEBI:58359"/>
        <dbReference type="ChEBI" id="CHEBI:78520"/>
        <dbReference type="ChEBI" id="CHEBI:78521"/>
        <dbReference type="ChEBI" id="CHEBI:456216"/>
        <dbReference type="EC" id="6.3.5.7"/>
    </reaction>
</comment>
<sequence length="495" mass="53040">MALPRELAQLIELAHRTNPTWRAYTSLLSNQDAAQAFQSAPKQGKLYGHAVAVKDLFCTRELPTTAASRFLQDYKSPFEATVVTRLKAQGALILGKTNMDEFGMGSANIHSHFGPALNPSGPLTSSATETPRVAGGSSGGSAAAVAAGLARIAIASDTGGSTRLPAAYCGVLGFKPSYGLLSRWGMIAYASSLDCVGLMAKEIRNVQTAFGKYVLQAHDPNDPTSVPQDVRLRIAERTKSMTPRWKEADLAGLRVGVPAEYFLAELSPSVLPPFRRALQSLRDHGATLHSISLPSTPSALSAYYVLASAEASSNLARFDGIRFGTRQDPTSKSPSSLLYASSRSTGFGNEVQKRILLGTYALTAEAMDNYFLQAQRVRRMIRNEFERVFKRGSVLNDDGDGNKREREEGVDVLLYPSAISTAPLLSAVRSGELDDISGYVQDVLNVPASLAGLPAVSVPFGRSQEDGWPVGVQVAGQWGEDALVMDVAKVLQEDA</sequence>
<feature type="domain" description="Amidase" evidence="6">
    <location>
        <begin position="14"/>
        <end position="484"/>
    </location>
</feature>
<dbReference type="GO" id="GO:0070681">
    <property type="term" value="P:glutaminyl-tRNAGln biosynthesis via transamidation"/>
    <property type="evidence" value="ECO:0007669"/>
    <property type="project" value="UniProtKB-UniRule"/>
</dbReference>
<evidence type="ECO:0000313" key="7">
    <source>
        <dbReference type="EMBL" id="SCV67986.1"/>
    </source>
</evidence>
<dbReference type="Pfam" id="PF01425">
    <property type="entry name" value="Amidase"/>
    <property type="match status" value="1"/>
</dbReference>
<dbReference type="Proteomes" id="UP000198372">
    <property type="component" value="Unassembled WGS sequence"/>
</dbReference>
<dbReference type="InterPro" id="IPR004412">
    <property type="entry name" value="GatA"/>
</dbReference>
<comment type="subunit">
    <text evidence="5">Subunit of the heterotrimeric GatCAB amidotransferase (AdT) complex, composed of A, B and C subunits.</text>
</comment>
<comment type="function">
    <text evidence="5">Allows the formation of correctly charged Gln-tRNA(Gln) through the transamidation of misacylated Glu-tRNA(Gln) in the mitochondria. The reaction takes place in the presence of glutamine and ATP through an activated gamma-phospho-Glu-tRNA(Gln).</text>
</comment>
<evidence type="ECO:0000256" key="2">
    <source>
        <dbReference type="ARBA" id="ARBA00022741"/>
    </source>
</evidence>
<comment type="similarity">
    <text evidence="5">Belongs to the amidase family. GatA subfamily.</text>
</comment>
<proteinExistence type="inferred from homology"/>
<evidence type="ECO:0000259" key="6">
    <source>
        <dbReference type="Pfam" id="PF01425"/>
    </source>
</evidence>